<sequence>MALKVDLPYFEMKNTSRAEAFIKFIDWYLKCEKDKNGNKITENVKIQKFLTRLDLDAWTKVKDEISVYSIEMSKKEKNLKIDDYIEVFKKLYMKEKNNYIELVTMLKSINEKEADVDKLYEEITSVLRKTKMSSITIEELGALLMILKFVAPETIEPLILKKAAEERRNNKLERRDKLINNEAITNLGERYLDVRVKDGLIKLGNQYLIPCNLHQRCLEILYVAHQSAAVMKKLACQFWYWNTMSKDIQEVYEKCEICRENKIMPNKSPPFMEILMYPMERVHIKIKKCFSTYFLVIQDSFSRYLNIFQLKNMSAAECISCLNRAFSYLGYPTLIFSDQGRQFISQNIKTFISKNSITWFFRGAGHQSSNEAAERSIQTVKRMMKKMYKPGCDLEELFIKIKVNVNKVPSEKRDNSPNNLLFKYNCHSLIRTNKYLEDIPKYKIGSLVKFRLSKEKKWENGRVLKIHGSKLYDIEDNRNHIRFMYQDNMIEATENLNSLFYDDKINKQNTVENDLKIKKRKKYGKRKAKKRLYSSLKHLMITRTKKKKGHKSNKDLGTKVKYLSQANRKLVAIKSNVRS</sequence>
<dbReference type="GO" id="GO:0003676">
    <property type="term" value="F:nucleic acid binding"/>
    <property type="evidence" value="ECO:0007669"/>
    <property type="project" value="InterPro"/>
</dbReference>
<gene>
    <name evidence="3 5 6" type="ORF">SRAE_0000076200</name>
</gene>
<evidence type="ECO:0000313" key="3">
    <source>
        <dbReference type="EMBL" id="CEF61647.1"/>
    </source>
</evidence>
<protein>
    <recommendedName>
        <fullName evidence="1">RNA-directed DNA polymerase</fullName>
        <ecNumber evidence="1">2.7.7.49</ecNumber>
    </recommendedName>
</protein>
<dbReference type="InterPro" id="IPR012337">
    <property type="entry name" value="RNaseH-like_sf"/>
</dbReference>
<dbReference type="RefSeq" id="XP_024500854.1">
    <property type="nucleotide sequence ID" value="XM_024646703.1"/>
</dbReference>
<evidence type="ECO:0000313" key="5">
    <source>
        <dbReference type="WBParaSite" id="SRAE_0000076200.1"/>
    </source>
</evidence>
<keyword evidence="4" id="KW-1185">Reference proteome</keyword>
<dbReference type="InterPro" id="IPR036397">
    <property type="entry name" value="RNaseH_sf"/>
</dbReference>
<evidence type="ECO:0000313" key="4">
    <source>
        <dbReference type="Proteomes" id="UP000035682"/>
    </source>
</evidence>
<dbReference type="AlphaFoldDB" id="A0A090L0J4"/>
<dbReference type="InterPro" id="IPR050951">
    <property type="entry name" value="Retrovirus_Pol_polyprotein"/>
</dbReference>
<reference evidence="4" key="1">
    <citation type="submission" date="2014-09" db="EMBL/GenBank/DDBJ databases">
        <authorList>
            <person name="Martin A.A."/>
        </authorList>
    </citation>
    <scope>NUCLEOTIDE SEQUENCE</scope>
    <source>
        <strain evidence="4">ED321</strain>
    </source>
</reference>
<name>A0A090L0J4_STRRB</name>
<dbReference type="Pfam" id="PF17921">
    <property type="entry name" value="Integrase_H2C2"/>
    <property type="match status" value="1"/>
</dbReference>
<proteinExistence type="predicted"/>
<dbReference type="CTD" id="36374017"/>
<dbReference type="GO" id="GO:0015074">
    <property type="term" value="P:DNA integration"/>
    <property type="evidence" value="ECO:0007669"/>
    <property type="project" value="InterPro"/>
</dbReference>
<dbReference type="EC" id="2.7.7.49" evidence="1"/>
<dbReference type="WormBase" id="SRAE_0000076200">
    <property type="protein sequence ID" value="SRP06034"/>
    <property type="gene ID" value="WBGene00256521"/>
</dbReference>
<dbReference type="Pfam" id="PF00665">
    <property type="entry name" value="rve"/>
    <property type="match status" value="1"/>
</dbReference>
<dbReference type="Proteomes" id="UP000035682">
    <property type="component" value="Unplaced"/>
</dbReference>
<dbReference type="Gene3D" id="1.10.340.70">
    <property type="match status" value="1"/>
</dbReference>
<evidence type="ECO:0000259" key="2">
    <source>
        <dbReference type="PROSITE" id="PS50994"/>
    </source>
</evidence>
<dbReference type="GO" id="GO:0003964">
    <property type="term" value="F:RNA-directed DNA polymerase activity"/>
    <property type="evidence" value="ECO:0007669"/>
    <property type="project" value="UniProtKB-EC"/>
</dbReference>
<evidence type="ECO:0000256" key="1">
    <source>
        <dbReference type="ARBA" id="ARBA00012493"/>
    </source>
</evidence>
<reference evidence="5" key="3">
    <citation type="submission" date="2020-12" db="UniProtKB">
        <authorList>
            <consortium name="WormBaseParasite"/>
        </authorList>
    </citation>
    <scope>IDENTIFICATION</scope>
</reference>
<dbReference type="InterPro" id="IPR001584">
    <property type="entry name" value="Integrase_cat-core"/>
</dbReference>
<reference evidence="3" key="2">
    <citation type="submission" date="2014-09" db="EMBL/GenBank/DDBJ databases">
        <authorList>
            <person name="Aslett A.Martin."/>
        </authorList>
    </citation>
    <scope>NUCLEOTIDE SEQUENCE</scope>
    <source>
        <strain evidence="3">ED321 Heterogonic</strain>
    </source>
</reference>
<dbReference type="OrthoDB" id="5818961at2759"/>
<dbReference type="PANTHER" id="PTHR37984:SF5">
    <property type="entry name" value="PROTEIN NYNRIN-LIKE"/>
    <property type="match status" value="1"/>
</dbReference>
<dbReference type="EMBL" id="LN609433">
    <property type="protein sequence ID" value="CEF61647.1"/>
    <property type="molecule type" value="Genomic_DNA"/>
</dbReference>
<dbReference type="PROSITE" id="PS50994">
    <property type="entry name" value="INTEGRASE"/>
    <property type="match status" value="1"/>
</dbReference>
<dbReference type="SUPFAM" id="SSF53098">
    <property type="entry name" value="Ribonuclease H-like"/>
    <property type="match status" value="1"/>
</dbReference>
<dbReference type="GeneID" id="36374017"/>
<organism evidence="3">
    <name type="scientific">Strongyloides ratti</name>
    <name type="common">Parasitic roundworm</name>
    <dbReference type="NCBI Taxonomy" id="34506"/>
    <lineage>
        <taxon>Eukaryota</taxon>
        <taxon>Metazoa</taxon>
        <taxon>Ecdysozoa</taxon>
        <taxon>Nematoda</taxon>
        <taxon>Chromadorea</taxon>
        <taxon>Rhabditida</taxon>
        <taxon>Tylenchina</taxon>
        <taxon>Panagrolaimomorpha</taxon>
        <taxon>Strongyloidoidea</taxon>
        <taxon>Strongyloididae</taxon>
        <taxon>Strongyloides</taxon>
    </lineage>
</organism>
<evidence type="ECO:0000313" key="6">
    <source>
        <dbReference type="WormBase" id="SRAE_0000076200"/>
    </source>
</evidence>
<dbReference type="PANTHER" id="PTHR37984">
    <property type="entry name" value="PROTEIN CBG26694"/>
    <property type="match status" value="1"/>
</dbReference>
<accession>A0A090L0J4</accession>
<dbReference type="Gene3D" id="3.30.420.10">
    <property type="entry name" value="Ribonuclease H-like superfamily/Ribonuclease H"/>
    <property type="match status" value="1"/>
</dbReference>
<dbReference type="InterPro" id="IPR041588">
    <property type="entry name" value="Integrase_H2C2"/>
</dbReference>
<dbReference type="WBParaSite" id="SRAE_0000076200.1">
    <property type="protein sequence ID" value="SRAE_0000076200.1"/>
    <property type="gene ID" value="WBGene00256521"/>
</dbReference>
<feature type="domain" description="Integrase catalytic" evidence="2">
    <location>
        <begin position="266"/>
        <end position="425"/>
    </location>
</feature>